<protein>
    <recommendedName>
        <fullName evidence="2">DUF6533 domain-containing protein</fullName>
    </recommendedName>
</protein>
<keyword evidence="1" id="KW-1133">Transmembrane helix</keyword>
<feature type="transmembrane region" description="Helical" evidence="1">
    <location>
        <begin position="119"/>
        <end position="139"/>
    </location>
</feature>
<evidence type="ECO:0000256" key="1">
    <source>
        <dbReference type="SAM" id="Phobius"/>
    </source>
</evidence>
<feature type="domain" description="DUF6533" evidence="2">
    <location>
        <begin position="20"/>
        <end position="59"/>
    </location>
</feature>
<dbReference type="Proteomes" id="UP001215598">
    <property type="component" value="Unassembled WGS sequence"/>
</dbReference>
<accession>A0AAD7JSC1</accession>
<keyword evidence="1" id="KW-0812">Transmembrane</keyword>
<comment type="caution">
    <text evidence="3">The sequence shown here is derived from an EMBL/GenBank/DDBJ whole genome shotgun (WGS) entry which is preliminary data.</text>
</comment>
<name>A0AAD7JSC1_9AGAR</name>
<sequence length="322" mass="35845">MSTTEIQQQLNLNYCLNLLSLTLIYYDWLLTLDLEVSRYWGSKITAPAFLFYLNRYGMMGGTIPVAIQYFWTTNSTPRKLAICQHLHAYHEYFAVVTQIVIGIMLILRTYALYERNRRILAFMVTVAAGVIGLGAWSVLSTPTPRPGDDAPPLNLYIGCSVMIPYSQSVRLAAAWGGMGVFDCTIFLLTLYRALSRRRAQGYDLAAVLLRDGSIYFAVMVMTNLANILTFILAGPYSRGLPTTFTNVISSIMVSRLMLNLRDPSLSTMSGRLSNSTTLNGTGIFSTHLHSDAPGELDTHNINDIELEDRDSRPVVSIVLKSA</sequence>
<evidence type="ECO:0000313" key="4">
    <source>
        <dbReference type="Proteomes" id="UP001215598"/>
    </source>
</evidence>
<proteinExistence type="predicted"/>
<dbReference type="InterPro" id="IPR045340">
    <property type="entry name" value="DUF6533"/>
</dbReference>
<keyword evidence="1" id="KW-0472">Membrane</keyword>
<reference evidence="3" key="1">
    <citation type="submission" date="2023-03" db="EMBL/GenBank/DDBJ databases">
        <title>Massive genome expansion in bonnet fungi (Mycena s.s.) driven by repeated elements and novel gene families across ecological guilds.</title>
        <authorList>
            <consortium name="Lawrence Berkeley National Laboratory"/>
            <person name="Harder C.B."/>
            <person name="Miyauchi S."/>
            <person name="Viragh M."/>
            <person name="Kuo A."/>
            <person name="Thoen E."/>
            <person name="Andreopoulos B."/>
            <person name="Lu D."/>
            <person name="Skrede I."/>
            <person name="Drula E."/>
            <person name="Henrissat B."/>
            <person name="Morin E."/>
            <person name="Kohler A."/>
            <person name="Barry K."/>
            <person name="LaButti K."/>
            <person name="Morin E."/>
            <person name="Salamov A."/>
            <person name="Lipzen A."/>
            <person name="Mereny Z."/>
            <person name="Hegedus B."/>
            <person name="Baldrian P."/>
            <person name="Stursova M."/>
            <person name="Weitz H."/>
            <person name="Taylor A."/>
            <person name="Grigoriev I.V."/>
            <person name="Nagy L.G."/>
            <person name="Martin F."/>
            <person name="Kauserud H."/>
        </authorList>
    </citation>
    <scope>NUCLEOTIDE SEQUENCE</scope>
    <source>
        <strain evidence="3">CBHHK182m</strain>
    </source>
</reference>
<feature type="transmembrane region" description="Helical" evidence="1">
    <location>
        <begin position="92"/>
        <end position="113"/>
    </location>
</feature>
<feature type="non-terminal residue" evidence="3">
    <location>
        <position position="1"/>
    </location>
</feature>
<organism evidence="3 4">
    <name type="scientific">Mycena metata</name>
    <dbReference type="NCBI Taxonomy" id="1033252"/>
    <lineage>
        <taxon>Eukaryota</taxon>
        <taxon>Fungi</taxon>
        <taxon>Dikarya</taxon>
        <taxon>Basidiomycota</taxon>
        <taxon>Agaricomycotina</taxon>
        <taxon>Agaricomycetes</taxon>
        <taxon>Agaricomycetidae</taxon>
        <taxon>Agaricales</taxon>
        <taxon>Marasmiineae</taxon>
        <taxon>Mycenaceae</taxon>
        <taxon>Mycena</taxon>
    </lineage>
</organism>
<feature type="transmembrane region" description="Helical" evidence="1">
    <location>
        <begin position="49"/>
        <end position="71"/>
    </location>
</feature>
<dbReference type="EMBL" id="JARKIB010000018">
    <property type="protein sequence ID" value="KAJ7769465.1"/>
    <property type="molecule type" value="Genomic_DNA"/>
</dbReference>
<dbReference type="Pfam" id="PF20151">
    <property type="entry name" value="DUF6533"/>
    <property type="match status" value="1"/>
</dbReference>
<feature type="transmembrane region" description="Helical" evidence="1">
    <location>
        <begin position="173"/>
        <end position="194"/>
    </location>
</feature>
<feature type="transmembrane region" description="Helical" evidence="1">
    <location>
        <begin position="214"/>
        <end position="233"/>
    </location>
</feature>
<dbReference type="AlphaFoldDB" id="A0AAD7JSC1"/>
<gene>
    <name evidence="3" type="ORF">B0H16DRAFT_1517915</name>
</gene>
<evidence type="ECO:0000313" key="3">
    <source>
        <dbReference type="EMBL" id="KAJ7769465.1"/>
    </source>
</evidence>
<keyword evidence="4" id="KW-1185">Reference proteome</keyword>
<evidence type="ECO:0000259" key="2">
    <source>
        <dbReference type="Pfam" id="PF20151"/>
    </source>
</evidence>